<protein>
    <submittedName>
        <fullName evidence="2">Uncharacterized protein</fullName>
    </submittedName>
</protein>
<dbReference type="EMBL" id="LAZR01002182">
    <property type="protein sequence ID" value="KKN33396.1"/>
    <property type="molecule type" value="Genomic_DNA"/>
</dbReference>
<feature type="non-terminal residue" evidence="2">
    <location>
        <position position="1"/>
    </location>
</feature>
<accession>A0A0F9S8S5</accession>
<reference evidence="2" key="1">
    <citation type="journal article" date="2015" name="Nature">
        <title>Complex archaea that bridge the gap between prokaryotes and eukaryotes.</title>
        <authorList>
            <person name="Spang A."/>
            <person name="Saw J.H."/>
            <person name="Jorgensen S.L."/>
            <person name="Zaremba-Niedzwiedzka K."/>
            <person name="Martijn J."/>
            <person name="Lind A.E."/>
            <person name="van Eijk R."/>
            <person name="Schleper C."/>
            <person name="Guy L."/>
            <person name="Ettema T.J."/>
        </authorList>
    </citation>
    <scope>NUCLEOTIDE SEQUENCE</scope>
</reference>
<evidence type="ECO:0000313" key="2">
    <source>
        <dbReference type="EMBL" id="KKN33396.1"/>
    </source>
</evidence>
<organism evidence="2">
    <name type="scientific">marine sediment metagenome</name>
    <dbReference type="NCBI Taxonomy" id="412755"/>
    <lineage>
        <taxon>unclassified sequences</taxon>
        <taxon>metagenomes</taxon>
        <taxon>ecological metagenomes</taxon>
    </lineage>
</organism>
<keyword evidence="1" id="KW-0812">Transmembrane</keyword>
<evidence type="ECO:0000256" key="1">
    <source>
        <dbReference type="SAM" id="Phobius"/>
    </source>
</evidence>
<gene>
    <name evidence="2" type="ORF">LCGC14_0804270</name>
</gene>
<keyword evidence="1" id="KW-0472">Membrane</keyword>
<keyword evidence="1" id="KW-1133">Transmembrane helix</keyword>
<sequence>IWYQESMNPFSNGTVVFSDITFTALNSIGGQYNYTIFWSNGTALGGIESNFIVNHQSSLTLLKPDDAKLDLRTEGFVGDYIPLRVFLKDAENNLTISNSIISYNWTNSTQYFTESALGIYEAVIDTAELLTRGLYEIITTSSKVGFFESNITLEINLGEETNIQVLESGYNIELHANSTIKFKFSDYTGNGINGAMLNISISNKSLYSITNPANGTYNIEFSTLFIDNVGIYQLSINFSAASYEPQYYIYQFQITKQSVSLNVSVNSQHVNENEVIKTEFNGKVNISVKSISNIDNEYLTGGVITFIGSNYVKNLTENLNFWYNTSIVFSSENFSLGINIVYLKFEHPNYKTATFGFQLLINQIDINVDPIGFDDIINAELGDIIHIQIQLLDPETSNFIENASITYSWDYGRGYLNETSPGTFQVSIKLPENLEGNYRFDLIIIPSGSIYKSSQYSFIVVIGEPVSSGSQSPSILLWIIVAVLACIIGVLGVLSIRSYVILPRHRRKESDLLAKTQKFKDLTNIQAIVVIHRISGIPIYAKSYSILEKHKREMFAGFIQAITTIGEEFTNEERNANAKDLKESYGKEKFIELDFKYFYCLIADKEDVRTVVILKEKSSERLKSQVSLLMLSLSLKLSQELDGWDGSLDLFEEIIPPIINEYIELYYKDAFKLSTKINIIKLRKDKALSRMEIRALNVIQSYSDGNNDLINLNNIISLISEENKDLIIEALESLIKQKMIIPANPRFQPKKLK</sequence>
<name>A0A0F9S8S5_9ZZZZ</name>
<feature type="transmembrane region" description="Helical" evidence="1">
    <location>
        <begin position="475"/>
        <end position="500"/>
    </location>
</feature>
<proteinExistence type="predicted"/>
<dbReference type="AlphaFoldDB" id="A0A0F9S8S5"/>
<comment type="caution">
    <text evidence="2">The sequence shown here is derived from an EMBL/GenBank/DDBJ whole genome shotgun (WGS) entry which is preliminary data.</text>
</comment>